<proteinExistence type="predicted"/>
<comment type="caution">
    <text evidence="6">The sequence shown here is derived from an EMBL/GenBank/DDBJ whole genome shotgun (WGS) entry which is preliminary data.</text>
</comment>
<evidence type="ECO:0000256" key="3">
    <source>
        <dbReference type="ARBA" id="ARBA00022833"/>
    </source>
</evidence>
<evidence type="ECO:0000259" key="5">
    <source>
        <dbReference type="PROSITE" id="PS51747"/>
    </source>
</evidence>
<dbReference type="GO" id="GO:0005634">
    <property type="term" value="C:nucleus"/>
    <property type="evidence" value="ECO:0007669"/>
    <property type="project" value="TreeGrafter"/>
</dbReference>
<reference evidence="6" key="2">
    <citation type="journal article" date="2020" name="Nat. Commun.">
        <title>Large-scale genome sequencing of mycorrhizal fungi provides insights into the early evolution of symbiotic traits.</title>
        <authorList>
            <person name="Miyauchi S."/>
            <person name="Kiss E."/>
            <person name="Kuo A."/>
            <person name="Drula E."/>
            <person name="Kohler A."/>
            <person name="Sanchez-Garcia M."/>
            <person name="Morin E."/>
            <person name="Andreopoulos B."/>
            <person name="Barry K.W."/>
            <person name="Bonito G."/>
            <person name="Buee M."/>
            <person name="Carver A."/>
            <person name="Chen C."/>
            <person name="Cichocki N."/>
            <person name="Clum A."/>
            <person name="Culley D."/>
            <person name="Crous P.W."/>
            <person name="Fauchery L."/>
            <person name="Girlanda M."/>
            <person name="Hayes R.D."/>
            <person name="Keri Z."/>
            <person name="LaButti K."/>
            <person name="Lipzen A."/>
            <person name="Lombard V."/>
            <person name="Magnuson J."/>
            <person name="Maillard F."/>
            <person name="Murat C."/>
            <person name="Nolan M."/>
            <person name="Ohm R.A."/>
            <person name="Pangilinan J."/>
            <person name="Pereira M.F."/>
            <person name="Perotto S."/>
            <person name="Peter M."/>
            <person name="Pfister S."/>
            <person name="Riley R."/>
            <person name="Sitrit Y."/>
            <person name="Stielow J.B."/>
            <person name="Szollosi G."/>
            <person name="Zifcakova L."/>
            <person name="Stursova M."/>
            <person name="Spatafora J.W."/>
            <person name="Tedersoo L."/>
            <person name="Vaario L.M."/>
            <person name="Yamada A."/>
            <person name="Yan M."/>
            <person name="Wang P."/>
            <person name="Xu J."/>
            <person name="Bruns T."/>
            <person name="Baldrian P."/>
            <person name="Vilgalys R."/>
            <person name="Dunand C."/>
            <person name="Henrissat B."/>
            <person name="Grigoriev I.V."/>
            <person name="Hibbett D."/>
            <person name="Nagy L.G."/>
            <person name="Martin F.M."/>
        </authorList>
    </citation>
    <scope>NUCLEOTIDE SEQUENCE</scope>
    <source>
        <strain evidence="6">Prilba</strain>
    </source>
</reference>
<sequence length="201" mass="22017">MISGDTENIEEASDEHLAWMLQAMEMAEEALTASEVPVGCVFVRGGRSIARARNRTNELRNATRHAELEAIDAILANPALTPPSLLTSGAYPLADTTLYVTVEPCIMCASALRQMGIKRVFYGCANERFGGCGSVLGVNKGLAHPKHPPFDATDGYCREEAIMILRRFYVTENTNAPTPRSKTNRVLKTDIPSREPTPRHS</sequence>
<dbReference type="Proteomes" id="UP000759537">
    <property type="component" value="Unassembled WGS sequence"/>
</dbReference>
<dbReference type="AlphaFoldDB" id="A0A9P5TCY8"/>
<dbReference type="PANTHER" id="PTHR11079:SF149">
    <property type="entry name" value="TRNA-SPECIFIC ADENOSINE DEAMINASE 2"/>
    <property type="match status" value="1"/>
</dbReference>
<feature type="compositionally biased region" description="Basic and acidic residues" evidence="4">
    <location>
        <begin position="187"/>
        <end position="201"/>
    </location>
</feature>
<name>A0A9P5TCY8_9AGAM</name>
<keyword evidence="7" id="KW-1185">Reference proteome</keyword>
<feature type="region of interest" description="Disordered" evidence="4">
    <location>
        <begin position="174"/>
        <end position="201"/>
    </location>
</feature>
<keyword evidence="2" id="KW-0378">Hydrolase</keyword>
<dbReference type="InterPro" id="IPR002125">
    <property type="entry name" value="CMP_dCMP_dom"/>
</dbReference>
<evidence type="ECO:0000256" key="1">
    <source>
        <dbReference type="ARBA" id="ARBA00022723"/>
    </source>
</evidence>
<dbReference type="PROSITE" id="PS00903">
    <property type="entry name" value="CYT_DCMP_DEAMINASES_1"/>
    <property type="match status" value="1"/>
</dbReference>
<dbReference type="PANTHER" id="PTHR11079">
    <property type="entry name" value="CYTOSINE DEAMINASE FAMILY MEMBER"/>
    <property type="match status" value="1"/>
</dbReference>
<evidence type="ECO:0000256" key="2">
    <source>
        <dbReference type="ARBA" id="ARBA00022801"/>
    </source>
</evidence>
<dbReference type="EMBL" id="WHVB01000003">
    <property type="protein sequence ID" value="KAF8485251.1"/>
    <property type="molecule type" value="Genomic_DNA"/>
</dbReference>
<gene>
    <name evidence="6" type="ORF">DFH94DRAFT_815545</name>
</gene>
<protein>
    <submittedName>
        <fullName evidence="6">Cytidine deaminase-like protein</fullName>
    </submittedName>
</protein>
<keyword evidence="3" id="KW-0862">Zinc</keyword>
<feature type="compositionally biased region" description="Polar residues" evidence="4">
    <location>
        <begin position="174"/>
        <end position="186"/>
    </location>
</feature>
<dbReference type="OrthoDB" id="1701769at2759"/>
<dbReference type="GO" id="GO:0008270">
    <property type="term" value="F:zinc ion binding"/>
    <property type="evidence" value="ECO:0007669"/>
    <property type="project" value="InterPro"/>
</dbReference>
<dbReference type="SUPFAM" id="SSF53927">
    <property type="entry name" value="Cytidine deaminase-like"/>
    <property type="match status" value="1"/>
</dbReference>
<dbReference type="PROSITE" id="PS51747">
    <property type="entry name" value="CYT_DCMP_DEAMINASES_2"/>
    <property type="match status" value="1"/>
</dbReference>
<organism evidence="6 7">
    <name type="scientific">Russula ochroleuca</name>
    <dbReference type="NCBI Taxonomy" id="152965"/>
    <lineage>
        <taxon>Eukaryota</taxon>
        <taxon>Fungi</taxon>
        <taxon>Dikarya</taxon>
        <taxon>Basidiomycota</taxon>
        <taxon>Agaricomycotina</taxon>
        <taxon>Agaricomycetes</taxon>
        <taxon>Russulales</taxon>
        <taxon>Russulaceae</taxon>
        <taxon>Russula</taxon>
    </lineage>
</organism>
<dbReference type="InterPro" id="IPR016192">
    <property type="entry name" value="APOBEC/CMP_deaminase_Zn-bd"/>
</dbReference>
<dbReference type="GO" id="GO:0005737">
    <property type="term" value="C:cytoplasm"/>
    <property type="evidence" value="ECO:0007669"/>
    <property type="project" value="TreeGrafter"/>
</dbReference>
<dbReference type="CDD" id="cd01285">
    <property type="entry name" value="nucleoside_deaminase"/>
    <property type="match status" value="1"/>
</dbReference>
<reference evidence="6" key="1">
    <citation type="submission" date="2019-10" db="EMBL/GenBank/DDBJ databases">
        <authorList>
            <consortium name="DOE Joint Genome Institute"/>
            <person name="Kuo A."/>
            <person name="Miyauchi S."/>
            <person name="Kiss E."/>
            <person name="Drula E."/>
            <person name="Kohler A."/>
            <person name="Sanchez-Garcia M."/>
            <person name="Andreopoulos B."/>
            <person name="Barry K.W."/>
            <person name="Bonito G."/>
            <person name="Buee M."/>
            <person name="Carver A."/>
            <person name="Chen C."/>
            <person name="Cichocki N."/>
            <person name="Clum A."/>
            <person name="Culley D."/>
            <person name="Crous P.W."/>
            <person name="Fauchery L."/>
            <person name="Girlanda M."/>
            <person name="Hayes R."/>
            <person name="Keri Z."/>
            <person name="LaButti K."/>
            <person name="Lipzen A."/>
            <person name="Lombard V."/>
            <person name="Magnuson J."/>
            <person name="Maillard F."/>
            <person name="Morin E."/>
            <person name="Murat C."/>
            <person name="Nolan M."/>
            <person name="Ohm R."/>
            <person name="Pangilinan J."/>
            <person name="Pereira M."/>
            <person name="Perotto S."/>
            <person name="Peter M."/>
            <person name="Riley R."/>
            <person name="Sitrit Y."/>
            <person name="Stielow B."/>
            <person name="Szollosi G."/>
            <person name="Zifcakova L."/>
            <person name="Stursova M."/>
            <person name="Spatafora J.W."/>
            <person name="Tedersoo L."/>
            <person name="Vaario L.-M."/>
            <person name="Yamada A."/>
            <person name="Yan M."/>
            <person name="Wang P."/>
            <person name="Xu J."/>
            <person name="Bruns T."/>
            <person name="Baldrian P."/>
            <person name="Vilgalys R."/>
            <person name="Henrissat B."/>
            <person name="Grigoriev I.V."/>
            <person name="Hibbett D."/>
            <person name="Nagy L.G."/>
            <person name="Martin F.M."/>
        </authorList>
    </citation>
    <scope>NUCLEOTIDE SEQUENCE</scope>
    <source>
        <strain evidence="6">Prilba</strain>
    </source>
</reference>
<dbReference type="Pfam" id="PF00383">
    <property type="entry name" value="dCMP_cyt_deam_1"/>
    <property type="match status" value="1"/>
</dbReference>
<dbReference type="InterPro" id="IPR016193">
    <property type="entry name" value="Cytidine_deaminase-like"/>
</dbReference>
<evidence type="ECO:0000256" key="4">
    <source>
        <dbReference type="SAM" id="MobiDB-lite"/>
    </source>
</evidence>
<evidence type="ECO:0000313" key="7">
    <source>
        <dbReference type="Proteomes" id="UP000759537"/>
    </source>
</evidence>
<dbReference type="Gene3D" id="3.40.140.10">
    <property type="entry name" value="Cytidine Deaminase, domain 2"/>
    <property type="match status" value="1"/>
</dbReference>
<dbReference type="GO" id="GO:0052717">
    <property type="term" value="F:tRNA-specific adenosine-34 deaminase activity"/>
    <property type="evidence" value="ECO:0007669"/>
    <property type="project" value="UniProtKB-EC"/>
</dbReference>
<accession>A0A9P5TCY8</accession>
<feature type="domain" description="CMP/dCMP-type deaminase" evidence="5">
    <location>
        <begin position="14"/>
        <end position="134"/>
    </location>
</feature>
<evidence type="ECO:0000313" key="6">
    <source>
        <dbReference type="EMBL" id="KAF8485251.1"/>
    </source>
</evidence>
<dbReference type="GO" id="GO:0002100">
    <property type="term" value="P:tRNA wobble adenosine to inosine editing"/>
    <property type="evidence" value="ECO:0007669"/>
    <property type="project" value="InterPro"/>
</dbReference>
<keyword evidence="1" id="KW-0479">Metal-binding</keyword>